<proteinExistence type="inferred from homology"/>
<gene>
    <name evidence="2" type="ORF">CYFA0S_09e03092g</name>
</gene>
<dbReference type="AlphaFoldDB" id="A0A061B5W4"/>
<dbReference type="SUPFAM" id="SSF75217">
    <property type="entry name" value="alpha/beta knot"/>
    <property type="match status" value="1"/>
</dbReference>
<comment type="similarity">
    <text evidence="1">Belongs to the class IV-like SAM-binding methyltransferase superfamily.</text>
</comment>
<dbReference type="InterPro" id="IPR029026">
    <property type="entry name" value="tRNA_m1G_MTases_N"/>
</dbReference>
<dbReference type="InterPro" id="IPR003750">
    <property type="entry name" value="Put_MeTrfase-C9orf114-like"/>
</dbReference>
<protein>
    <submittedName>
        <fullName evidence="2">CYFA0S09e03092g1_1</fullName>
    </submittedName>
</protein>
<dbReference type="GO" id="GO:0032259">
    <property type="term" value="P:methylation"/>
    <property type="evidence" value="ECO:0007669"/>
    <property type="project" value="UniProtKB-ARBA"/>
</dbReference>
<dbReference type="EMBL" id="LK052894">
    <property type="protein sequence ID" value="CDR42415.1"/>
    <property type="molecule type" value="Genomic_DNA"/>
</dbReference>
<reference evidence="2" key="1">
    <citation type="journal article" date="2014" name="Genome Announc.">
        <title>Genome sequence of the yeast Cyberlindnera fabianii (Hansenula fabianii).</title>
        <authorList>
            <person name="Freel K.C."/>
            <person name="Sarilar V."/>
            <person name="Neuveglise C."/>
            <person name="Devillers H."/>
            <person name="Friedrich A."/>
            <person name="Schacherer J."/>
        </authorList>
    </citation>
    <scope>NUCLEOTIDE SEQUENCE</scope>
    <source>
        <strain evidence="2">YJS4271</strain>
    </source>
</reference>
<dbReference type="VEuPathDB" id="FungiDB:BON22_2691"/>
<dbReference type="Pfam" id="PF02598">
    <property type="entry name" value="Methyltrn_RNA_3"/>
    <property type="match status" value="1"/>
</dbReference>
<dbReference type="Gene3D" id="3.40.1280.10">
    <property type="match status" value="1"/>
</dbReference>
<dbReference type="InterPro" id="IPR029028">
    <property type="entry name" value="Alpha/beta_knot_MTases"/>
</dbReference>
<dbReference type="PANTHER" id="PTHR12150">
    <property type="entry name" value="CLASS IV SAM-BINDING METHYLTRANSFERASE-RELATED"/>
    <property type="match status" value="1"/>
</dbReference>
<dbReference type="CDD" id="cd18086">
    <property type="entry name" value="HsC9orf114-like"/>
    <property type="match status" value="1"/>
</dbReference>
<evidence type="ECO:0000256" key="1">
    <source>
        <dbReference type="ARBA" id="ARBA00009841"/>
    </source>
</evidence>
<name>A0A061B5W4_CYBFA</name>
<accession>A0A061B5W4</accession>
<dbReference type="PhylomeDB" id="A0A061B5W4"/>
<dbReference type="OrthoDB" id="361029at2759"/>
<sequence>MPPKQQKKTQQSAEVKPSHQKLINYTLCIPTTIVGPSNARNLQQATAVLYQVAKVASIYNVSEIVIMDTFKDPIEEPVNITEVGKDGKKKIKFDDVEAKTDAATKTQLEVTEQAMFIATVLQYFVTPPYLIKTIFKQKFFKNFQHAKEYPKLSTLPFMSQSVDSKYREGLTVTMGKITKPSKNSKKKSQPLKNTKYVNIGYDSYLELSGQQVPTNVRVTVDTEEKKVVSPLEAYKDQTGAKASYGYHVRIAKTFTSIFTESAYPDGYTSSIWVNGGDYFHNSKIEMDSFELKSGVKSANLLLVVAKWGDVEYAFEQDKKNLEGVSGAKEFFDGEMKIPEGSRVEDAAMIALTKLDV</sequence>
<organism evidence="2">
    <name type="scientific">Cyberlindnera fabianii</name>
    <name type="common">Yeast</name>
    <name type="synonym">Hansenula fabianii</name>
    <dbReference type="NCBI Taxonomy" id="36022"/>
    <lineage>
        <taxon>Eukaryota</taxon>
        <taxon>Fungi</taxon>
        <taxon>Dikarya</taxon>
        <taxon>Ascomycota</taxon>
        <taxon>Saccharomycotina</taxon>
        <taxon>Saccharomycetes</taxon>
        <taxon>Phaffomycetales</taxon>
        <taxon>Phaffomycetaceae</taxon>
        <taxon>Cyberlindnera</taxon>
    </lineage>
</organism>
<evidence type="ECO:0000313" key="2">
    <source>
        <dbReference type="EMBL" id="CDR42415.1"/>
    </source>
</evidence>
<dbReference type="PANTHER" id="PTHR12150:SF13">
    <property type="entry name" value="METHYLTRANSFERASE C9ORF114-RELATED"/>
    <property type="match status" value="1"/>
</dbReference>